<dbReference type="STRING" id="420998.JDO7802_01323"/>
<proteinExistence type="predicted"/>
<dbReference type="Proteomes" id="UP000049222">
    <property type="component" value="Unassembled WGS sequence"/>
</dbReference>
<dbReference type="OrthoDB" id="7659024at2"/>
<sequence>MPQPCPWILHRTGVTGGTYRGLLTGGDGAEVPDLTLVLGGETLGTMTVTQVDGGWQVEAEMGLAPLTDGTQTVFVRLPDGTALDSVTVVTGLSAPEDLRAQVDALRDELDLMKTAFRRHVNES</sequence>
<accession>A0A0M6YH79</accession>
<evidence type="ECO:0000313" key="1">
    <source>
        <dbReference type="EMBL" id="CTQ49310.1"/>
    </source>
</evidence>
<organism evidence="1 2">
    <name type="scientific">Jannaschia donghaensis</name>
    <dbReference type="NCBI Taxonomy" id="420998"/>
    <lineage>
        <taxon>Bacteria</taxon>
        <taxon>Pseudomonadati</taxon>
        <taxon>Pseudomonadota</taxon>
        <taxon>Alphaproteobacteria</taxon>
        <taxon>Rhodobacterales</taxon>
        <taxon>Roseobacteraceae</taxon>
        <taxon>Jannaschia</taxon>
    </lineage>
</organism>
<protein>
    <submittedName>
        <fullName evidence="1">Uncharacterized protein</fullName>
    </submittedName>
</protein>
<keyword evidence="2" id="KW-1185">Reference proteome</keyword>
<name>A0A0M6YH79_9RHOB</name>
<dbReference type="RefSeq" id="WP_055083809.1">
    <property type="nucleotide sequence ID" value="NZ_CXSU01000011.1"/>
</dbReference>
<reference evidence="1 2" key="1">
    <citation type="submission" date="2015-07" db="EMBL/GenBank/DDBJ databases">
        <authorList>
            <person name="Noorani M."/>
        </authorList>
    </citation>
    <scope>NUCLEOTIDE SEQUENCE [LARGE SCALE GENOMIC DNA]</scope>
    <source>
        <strain evidence="1 2">CECT 7802</strain>
    </source>
</reference>
<gene>
    <name evidence="1" type="ORF">JDO7802_01323</name>
</gene>
<dbReference type="EMBL" id="CXSU01000011">
    <property type="protein sequence ID" value="CTQ49310.1"/>
    <property type="molecule type" value="Genomic_DNA"/>
</dbReference>
<dbReference type="AlphaFoldDB" id="A0A0M6YH79"/>
<evidence type="ECO:0000313" key="2">
    <source>
        <dbReference type="Proteomes" id="UP000049222"/>
    </source>
</evidence>